<dbReference type="Proteomes" id="UP001164557">
    <property type="component" value="Chromosome"/>
</dbReference>
<dbReference type="InterPro" id="IPR002915">
    <property type="entry name" value="DeoC/FbaB/LacD_aldolase"/>
</dbReference>
<sequence length="270" mass="29190">MDKAKRLNNIFGKDGKTIIVALDGFGFSANTDGVDFSVKSVHQLLKYGLNCALVTYGQAQLFAQDLIDVPTILRVDGSVNVFDSSVPETAQFFDVTDALKLGASGVVCMTFPGSQGDREEFSHKMLARLAKQGEEWNVPVIAETLPCSYAVSDQEPNSDNPDYIKTAARLGVEYGADVIKTRFTGDIETDRKIVENTRRPAVALGGPKTDNKTYFEYVHNLMTAGVCGIATGRNITQDPNPVGKVAALSAIVHDGKTVEEALQIYSTTKS</sequence>
<evidence type="ECO:0000313" key="2">
    <source>
        <dbReference type="Proteomes" id="UP001164557"/>
    </source>
</evidence>
<dbReference type="InterPro" id="IPR041720">
    <property type="entry name" value="FbaB-like"/>
</dbReference>
<dbReference type="Gene3D" id="3.20.20.70">
    <property type="entry name" value="Aldolase class I"/>
    <property type="match status" value="1"/>
</dbReference>
<dbReference type="SUPFAM" id="SSF51569">
    <property type="entry name" value="Aldolase"/>
    <property type="match status" value="1"/>
</dbReference>
<keyword evidence="2" id="KW-1185">Reference proteome</keyword>
<dbReference type="OrthoDB" id="5915071at2"/>
<reference evidence="1" key="1">
    <citation type="submission" date="2021-09" db="EMBL/GenBank/DDBJ databases">
        <title>Lactobacillus species from Apis mellifera, Switzerland.</title>
        <authorList>
            <person name="Pfister J."/>
            <person name="Brown A."/>
            <person name="Neumann P."/>
            <person name="Collaud A."/>
            <person name="Retschnig G."/>
            <person name="Perreten V."/>
        </authorList>
    </citation>
    <scope>NUCLEOTIDE SEQUENCE</scope>
    <source>
        <strain evidence="1">IBH002</strain>
    </source>
</reference>
<gene>
    <name evidence="1" type="ORF">LDX53_01540</name>
</gene>
<dbReference type="KEGG" id="lhs:DLD54_01520"/>
<dbReference type="PIRSF" id="PIRSF038992">
    <property type="entry name" value="Aldolase_Ia"/>
    <property type="match status" value="1"/>
</dbReference>
<dbReference type="InterPro" id="IPR013785">
    <property type="entry name" value="Aldolase_TIM"/>
</dbReference>
<protein>
    <submittedName>
        <fullName evidence="1">Phospho-2-dehydro-3-deoxyheptonate aldolase</fullName>
    </submittedName>
</protein>
<dbReference type="Pfam" id="PF01791">
    <property type="entry name" value="DeoC"/>
    <property type="match status" value="1"/>
</dbReference>
<dbReference type="EMBL" id="CP084389">
    <property type="protein sequence ID" value="UZX29948.1"/>
    <property type="molecule type" value="Genomic_DNA"/>
</dbReference>
<dbReference type="PANTHER" id="PTHR47916">
    <property type="entry name" value="FRUCTOSE-BISPHOSPHATE ALDOLASE CLASS 1"/>
    <property type="match status" value="1"/>
</dbReference>
<dbReference type="RefSeq" id="WP_046326703.1">
    <property type="nucleotide sequence ID" value="NZ_CP029544.1"/>
</dbReference>
<dbReference type="PANTHER" id="PTHR47916:SF1">
    <property type="entry name" value="3-HYDROXY-5-PHOSPHONOOXYPENTANE-2,4-DIONE THIOLASE"/>
    <property type="match status" value="1"/>
</dbReference>
<evidence type="ECO:0000313" key="1">
    <source>
        <dbReference type="EMBL" id="UZX29948.1"/>
    </source>
</evidence>
<dbReference type="AlphaFoldDB" id="A0A0F4M5H9"/>
<accession>A0A0F4M5H9</accession>
<proteinExistence type="predicted"/>
<dbReference type="InterPro" id="IPR050456">
    <property type="entry name" value="DeoC/FbaB_aldolase"/>
</dbReference>
<organism evidence="1 2">
    <name type="scientific">Lactobacillus helsingborgensis</name>
    <dbReference type="NCBI Taxonomy" id="1218494"/>
    <lineage>
        <taxon>Bacteria</taxon>
        <taxon>Bacillati</taxon>
        <taxon>Bacillota</taxon>
        <taxon>Bacilli</taxon>
        <taxon>Lactobacillales</taxon>
        <taxon>Lactobacillaceae</taxon>
        <taxon>Lactobacillus</taxon>
    </lineage>
</organism>
<dbReference type="SMART" id="SM01133">
    <property type="entry name" value="DeoC"/>
    <property type="match status" value="1"/>
</dbReference>
<dbReference type="GO" id="GO:0004332">
    <property type="term" value="F:fructose-bisphosphate aldolase activity"/>
    <property type="evidence" value="ECO:0007669"/>
    <property type="project" value="InterPro"/>
</dbReference>
<name>A0A0F4M5H9_9LACO</name>